<keyword evidence="4" id="KW-1185">Reference proteome</keyword>
<keyword evidence="1" id="KW-0407">Ion channel</keyword>
<dbReference type="PANTHER" id="PTHR45816">
    <property type="entry name" value="MIR DOMAIN-CONTAINING PROTEIN"/>
    <property type="match status" value="1"/>
</dbReference>
<dbReference type="PRINTS" id="PR00779">
    <property type="entry name" value="INSP3RECEPTR"/>
</dbReference>
<dbReference type="Proteomes" id="UP000593567">
    <property type="component" value="Unassembled WGS sequence"/>
</dbReference>
<dbReference type="OrthoDB" id="6279809at2759"/>
<comment type="subunit">
    <text evidence="1">Homotetramer.</text>
</comment>
<name>A0A7J7JQ07_BUGNE</name>
<protein>
    <recommendedName>
        <fullName evidence="1">Inositol 1,4,5-trisphosphate receptor</fullName>
    </recommendedName>
</protein>
<dbReference type="AlphaFoldDB" id="A0A7J7JQ07"/>
<dbReference type="InterPro" id="IPR015925">
    <property type="entry name" value="Ryanodine_IP3_receptor"/>
</dbReference>
<comment type="function">
    <text evidence="1">Receptor for inositol 1,4,5-trisphosphate, a second messenger that mediates the release of intracellular calcium.</text>
</comment>
<organism evidence="3 4">
    <name type="scientific">Bugula neritina</name>
    <name type="common">Brown bryozoan</name>
    <name type="synonym">Sertularia neritina</name>
    <dbReference type="NCBI Taxonomy" id="10212"/>
    <lineage>
        <taxon>Eukaryota</taxon>
        <taxon>Metazoa</taxon>
        <taxon>Spiralia</taxon>
        <taxon>Lophotrochozoa</taxon>
        <taxon>Bryozoa</taxon>
        <taxon>Gymnolaemata</taxon>
        <taxon>Cheilostomatida</taxon>
        <taxon>Flustrina</taxon>
        <taxon>Buguloidea</taxon>
        <taxon>Bugulidae</taxon>
        <taxon>Bugula</taxon>
    </lineage>
</organism>
<keyword evidence="1" id="KW-0472">Membrane</keyword>
<keyword evidence="1" id="KW-0675">Receptor</keyword>
<dbReference type="EMBL" id="VXIV02001992">
    <property type="protein sequence ID" value="KAF6028067.1"/>
    <property type="molecule type" value="Genomic_DNA"/>
</dbReference>
<dbReference type="GO" id="GO:0005789">
    <property type="term" value="C:endoplasmic reticulum membrane"/>
    <property type="evidence" value="ECO:0007669"/>
    <property type="project" value="UniProtKB-SubCell"/>
</dbReference>
<feature type="compositionally biased region" description="Basic residues" evidence="2">
    <location>
        <begin position="368"/>
        <end position="378"/>
    </location>
</feature>
<accession>A0A7J7JQ07</accession>
<dbReference type="InterPro" id="IPR000493">
    <property type="entry name" value="InsP3_rcpt"/>
</dbReference>
<reference evidence="3" key="1">
    <citation type="submission" date="2020-06" db="EMBL/GenBank/DDBJ databases">
        <title>Draft genome of Bugula neritina, a colonial animal packing powerful symbionts and potential medicines.</title>
        <authorList>
            <person name="Rayko M."/>
        </authorList>
    </citation>
    <scope>NUCLEOTIDE SEQUENCE [LARGE SCALE GENOMIC DNA]</scope>
    <source>
        <strain evidence="3">Kwan_BN1</strain>
    </source>
</reference>
<evidence type="ECO:0000256" key="1">
    <source>
        <dbReference type="RuleBase" id="RU368044"/>
    </source>
</evidence>
<dbReference type="GO" id="GO:0051209">
    <property type="term" value="P:release of sequestered calcium ion into cytosol"/>
    <property type="evidence" value="ECO:0007669"/>
    <property type="project" value="UniProtKB-UniRule"/>
</dbReference>
<keyword evidence="1" id="KW-1071">Ligand-gated ion channel</keyword>
<keyword evidence="1" id="KW-0106">Calcium</keyword>
<comment type="subcellular location">
    <subcellularLocation>
        <location evidence="1">Endoplasmic reticulum membrane</location>
        <topology evidence="1">Multi-pass membrane protein</topology>
    </subcellularLocation>
</comment>
<dbReference type="GO" id="GO:0005220">
    <property type="term" value="F:inositol 1,4,5-trisphosphate-gated calcium channel activity"/>
    <property type="evidence" value="ECO:0007669"/>
    <property type="project" value="UniProtKB-UniRule"/>
</dbReference>
<evidence type="ECO:0000256" key="2">
    <source>
        <dbReference type="SAM" id="MobiDB-lite"/>
    </source>
</evidence>
<dbReference type="GO" id="GO:0070679">
    <property type="term" value="F:inositol 1,4,5 trisphosphate binding"/>
    <property type="evidence" value="ECO:0007669"/>
    <property type="project" value="UniProtKB-UniRule"/>
</dbReference>
<comment type="caution">
    <text evidence="3">The sequence shown here is derived from an EMBL/GenBank/DDBJ whole genome shotgun (WGS) entry which is preliminary data.</text>
</comment>
<comment type="domain">
    <text evidence="1">The receptor contains a calcium channel in its C-terminal extremity. Its large N-terminal cytoplasmic region has the ligand-binding site in the N-terminus and modulatory sites in the middle portion immediately upstream of the channel region.</text>
</comment>
<sequence>MSSLDLRAAFCRLMLHMHVDRDPQENVTPVKYARLWSEIPSHISIKDYEATCNRDPVKDEVKQKFATTLQFVEEYLSNVVNRSWSFADKEQNKLTYEVVQLCRYLIYFGFYGFSDLLRLTKTLLAILDCVPEQSLQDKLGSEVVKINTAGKSSVLKSLGGVSTVLTNIILATSPPSPGTPGTEASRKLSNKEDAIVMDTKLKIIQILQFILDVRLDYRISCLLSIFKREFDETVTQSDPSGLDLNNIQSQAEDIFEGSELQNDLDLDGQGGRMFLRVLLNLVMHNYPSLVSGALKLLFRHFSQRQEVLNAFKQVQLLISANDVENYKQIKADLDDLRNIVEKSELWVYKERAEDDSSELEKKKDKSKDTRRHPHLMRA</sequence>
<keyword evidence="1" id="KW-0813">Transport</keyword>
<comment type="similarity">
    <text evidence="1">Belongs to the InsP3 receptor family.</text>
</comment>
<evidence type="ECO:0000313" key="4">
    <source>
        <dbReference type="Proteomes" id="UP000593567"/>
    </source>
</evidence>
<keyword evidence="1" id="KW-0406">Ion transport</keyword>
<gene>
    <name evidence="3" type="ORF">EB796_013616</name>
</gene>
<proteinExistence type="inferred from homology"/>
<feature type="compositionally biased region" description="Basic and acidic residues" evidence="2">
    <location>
        <begin position="351"/>
        <end position="367"/>
    </location>
</feature>
<keyword evidence="1" id="KW-0256">Endoplasmic reticulum</keyword>
<keyword evidence="1" id="KW-0107">Calcium channel</keyword>
<feature type="region of interest" description="Disordered" evidence="2">
    <location>
        <begin position="351"/>
        <end position="378"/>
    </location>
</feature>
<evidence type="ECO:0000313" key="3">
    <source>
        <dbReference type="EMBL" id="KAF6028067.1"/>
    </source>
</evidence>
<dbReference type="PANTHER" id="PTHR45816:SF4">
    <property type="entry name" value="RYR_IP3R HOMOLOGY ASSOCIATED DOMAIN-CONTAINING PROTEIN"/>
    <property type="match status" value="1"/>
</dbReference>
<keyword evidence="1" id="KW-0109">Calcium transport</keyword>